<dbReference type="CDD" id="cd00096">
    <property type="entry name" value="Ig"/>
    <property type="match status" value="1"/>
</dbReference>
<feature type="region of interest" description="Disordered" evidence="1">
    <location>
        <begin position="170"/>
        <end position="197"/>
    </location>
</feature>
<organism evidence="3 4">
    <name type="scientific">Petrolisthes cinctipes</name>
    <name type="common">Flat porcelain crab</name>
    <dbReference type="NCBI Taxonomy" id="88211"/>
    <lineage>
        <taxon>Eukaryota</taxon>
        <taxon>Metazoa</taxon>
        <taxon>Ecdysozoa</taxon>
        <taxon>Arthropoda</taxon>
        <taxon>Crustacea</taxon>
        <taxon>Multicrustacea</taxon>
        <taxon>Malacostraca</taxon>
        <taxon>Eumalacostraca</taxon>
        <taxon>Eucarida</taxon>
        <taxon>Decapoda</taxon>
        <taxon>Pleocyemata</taxon>
        <taxon>Anomura</taxon>
        <taxon>Galatheoidea</taxon>
        <taxon>Porcellanidae</taxon>
        <taxon>Petrolisthes</taxon>
    </lineage>
</organism>
<name>A0AAE1KP94_PETCI</name>
<comment type="caution">
    <text evidence="3">The sequence shown here is derived from an EMBL/GenBank/DDBJ whole genome shotgun (WGS) entry which is preliminary data.</text>
</comment>
<dbReference type="InterPro" id="IPR013783">
    <property type="entry name" value="Ig-like_fold"/>
</dbReference>
<feature type="compositionally biased region" description="Polar residues" evidence="1">
    <location>
        <begin position="70"/>
        <end position="86"/>
    </location>
</feature>
<feature type="compositionally biased region" description="Polar residues" evidence="1">
    <location>
        <begin position="308"/>
        <end position="318"/>
    </location>
</feature>
<feature type="region of interest" description="Disordered" evidence="1">
    <location>
        <begin position="64"/>
        <end position="86"/>
    </location>
</feature>
<dbReference type="AlphaFoldDB" id="A0AAE1KP94"/>
<evidence type="ECO:0000256" key="1">
    <source>
        <dbReference type="SAM" id="MobiDB-lite"/>
    </source>
</evidence>
<feature type="region of interest" description="Disordered" evidence="1">
    <location>
        <begin position="272"/>
        <end position="324"/>
    </location>
</feature>
<feature type="compositionally biased region" description="Basic and acidic residues" evidence="1">
    <location>
        <begin position="290"/>
        <end position="299"/>
    </location>
</feature>
<keyword evidence="4" id="KW-1185">Reference proteome</keyword>
<dbReference type="InterPro" id="IPR036179">
    <property type="entry name" value="Ig-like_dom_sf"/>
</dbReference>
<dbReference type="SUPFAM" id="SSF48726">
    <property type="entry name" value="Immunoglobulin"/>
    <property type="match status" value="1"/>
</dbReference>
<proteinExistence type="predicted"/>
<feature type="compositionally biased region" description="Low complexity" evidence="1">
    <location>
        <begin position="276"/>
        <end position="289"/>
    </location>
</feature>
<gene>
    <name evidence="3" type="ORF">Pcinc_017021</name>
</gene>
<dbReference type="SMART" id="SM00409">
    <property type="entry name" value="IG"/>
    <property type="match status" value="1"/>
</dbReference>
<dbReference type="Pfam" id="PF00047">
    <property type="entry name" value="ig"/>
    <property type="match status" value="1"/>
</dbReference>
<dbReference type="PROSITE" id="PS50835">
    <property type="entry name" value="IG_LIKE"/>
    <property type="match status" value="1"/>
</dbReference>
<sequence>MAAPYSHLSQPQRGAIALIRSQTAGISPPLLPKRHRQPLLCPAFVDPSAPPTLIRSHISSGIARPHSGSYDHSSTNVVTHNTTPPWRQNRDHDYYYDPLHPEDDLPSITTPITHTKHLVRQNENVILPCAVEKLGAFSLTWQHEDNILWILQEREDGPYVMHVENDPDVSRAGSSLSLSNVTSEDSGNYTCQVNTQPPRSLTHTLQVRGGAMSPLRQTGKEGGTGLLEENALGCSCARSSMPASDEARTACLHWNTGSVSSLESLDATEVSIRTPGSSTHNTVGSSSSSDRLDGDRDKAGSTVGAGANYSNDTSTTLVTYGGAR</sequence>
<accession>A0AAE1KP94</accession>
<feature type="compositionally biased region" description="Polar residues" evidence="1">
    <location>
        <begin position="172"/>
        <end position="197"/>
    </location>
</feature>
<protein>
    <recommendedName>
        <fullName evidence="2">Ig-like domain-containing protein</fullName>
    </recommendedName>
</protein>
<dbReference type="InterPro" id="IPR013151">
    <property type="entry name" value="Immunoglobulin_dom"/>
</dbReference>
<dbReference type="Gene3D" id="2.60.40.10">
    <property type="entry name" value="Immunoglobulins"/>
    <property type="match status" value="1"/>
</dbReference>
<evidence type="ECO:0000259" key="2">
    <source>
        <dbReference type="PROSITE" id="PS50835"/>
    </source>
</evidence>
<dbReference type="EMBL" id="JAWQEG010001559">
    <property type="protein sequence ID" value="KAK3878437.1"/>
    <property type="molecule type" value="Genomic_DNA"/>
</dbReference>
<reference evidence="3" key="1">
    <citation type="submission" date="2023-10" db="EMBL/GenBank/DDBJ databases">
        <title>Genome assemblies of two species of porcelain crab, Petrolisthes cinctipes and Petrolisthes manimaculis (Anomura: Porcellanidae).</title>
        <authorList>
            <person name="Angst P."/>
        </authorList>
    </citation>
    <scope>NUCLEOTIDE SEQUENCE</scope>
    <source>
        <strain evidence="3">PB745_01</strain>
        <tissue evidence="3">Gill</tissue>
    </source>
</reference>
<dbReference type="SMART" id="SM00408">
    <property type="entry name" value="IGc2"/>
    <property type="match status" value="1"/>
</dbReference>
<dbReference type="InterPro" id="IPR007110">
    <property type="entry name" value="Ig-like_dom"/>
</dbReference>
<dbReference type="InterPro" id="IPR003598">
    <property type="entry name" value="Ig_sub2"/>
</dbReference>
<dbReference type="InterPro" id="IPR003599">
    <property type="entry name" value="Ig_sub"/>
</dbReference>
<evidence type="ECO:0000313" key="3">
    <source>
        <dbReference type="EMBL" id="KAK3878437.1"/>
    </source>
</evidence>
<feature type="domain" description="Ig-like" evidence="2">
    <location>
        <begin position="106"/>
        <end position="202"/>
    </location>
</feature>
<dbReference type="Proteomes" id="UP001286313">
    <property type="component" value="Unassembled WGS sequence"/>
</dbReference>
<evidence type="ECO:0000313" key="4">
    <source>
        <dbReference type="Proteomes" id="UP001286313"/>
    </source>
</evidence>